<dbReference type="Proteomes" id="UP000756921">
    <property type="component" value="Unassembled WGS sequence"/>
</dbReference>
<gene>
    <name evidence="2" type="ORF">PMIN01_00525</name>
</gene>
<sequence length="92" mass="10034">RARKPVASVEDEASTQPPHSGSWYFINQIRLTVYRLEKGGDVDVDGACVAECTIAGVPPEGYHYKIATARASTCPYETCQAHSCAAREFLNT</sequence>
<evidence type="ECO:0000256" key="1">
    <source>
        <dbReference type="SAM" id="MobiDB-lite"/>
    </source>
</evidence>
<proteinExistence type="predicted"/>
<comment type="caution">
    <text evidence="2">The sequence shown here is derived from an EMBL/GenBank/DDBJ whole genome shotgun (WGS) entry which is preliminary data.</text>
</comment>
<accession>A0A9P6GTA1</accession>
<protein>
    <submittedName>
        <fullName evidence="2">Uncharacterized protein</fullName>
    </submittedName>
</protein>
<feature type="region of interest" description="Disordered" evidence="1">
    <location>
        <begin position="1"/>
        <end position="21"/>
    </location>
</feature>
<feature type="non-terminal residue" evidence="2">
    <location>
        <position position="1"/>
    </location>
</feature>
<name>A0A9P6GTA1_9PLEO</name>
<evidence type="ECO:0000313" key="3">
    <source>
        <dbReference type="Proteomes" id="UP000756921"/>
    </source>
</evidence>
<dbReference type="EMBL" id="WJXW01000001">
    <property type="protein sequence ID" value="KAF9740986.1"/>
    <property type="molecule type" value="Genomic_DNA"/>
</dbReference>
<evidence type="ECO:0000313" key="2">
    <source>
        <dbReference type="EMBL" id="KAF9740986.1"/>
    </source>
</evidence>
<organism evidence="2 3">
    <name type="scientific">Paraphaeosphaeria minitans</name>
    <dbReference type="NCBI Taxonomy" id="565426"/>
    <lineage>
        <taxon>Eukaryota</taxon>
        <taxon>Fungi</taxon>
        <taxon>Dikarya</taxon>
        <taxon>Ascomycota</taxon>
        <taxon>Pezizomycotina</taxon>
        <taxon>Dothideomycetes</taxon>
        <taxon>Pleosporomycetidae</taxon>
        <taxon>Pleosporales</taxon>
        <taxon>Massarineae</taxon>
        <taxon>Didymosphaeriaceae</taxon>
        <taxon>Paraphaeosphaeria</taxon>
    </lineage>
</organism>
<keyword evidence="3" id="KW-1185">Reference proteome</keyword>
<reference evidence="2" key="1">
    <citation type="journal article" date="2020" name="Mol. Plant Microbe Interact.">
        <title>Genome Sequence of the Biocontrol Agent Coniothyrium minitans strain Conio (IMI 134523).</title>
        <authorList>
            <person name="Patel D."/>
            <person name="Shittu T.A."/>
            <person name="Baroncelli R."/>
            <person name="Muthumeenakshi S."/>
            <person name="Osborne T.H."/>
            <person name="Janganan T.K."/>
            <person name="Sreenivasaprasad S."/>
        </authorList>
    </citation>
    <scope>NUCLEOTIDE SEQUENCE</scope>
    <source>
        <strain evidence="2">Conio</strain>
    </source>
</reference>
<dbReference type="AlphaFoldDB" id="A0A9P6GTA1"/>